<reference evidence="2" key="1">
    <citation type="submission" date="2016-07" db="EMBL/GenBank/DDBJ databases">
        <title>Microvirga ossetica sp. nov. a new species of rhizobia isolated from root nodules of the legume species Vicia alpestris Steven originated from North Ossetia region in the Caucasus.</title>
        <authorList>
            <person name="Safronova V.I."/>
            <person name="Kuznetsova I.G."/>
            <person name="Sazanova A.L."/>
            <person name="Belimov A."/>
            <person name="Andronov E."/>
            <person name="Osledkin Y.S."/>
            <person name="Onishchuk O.P."/>
            <person name="Kurchak O.N."/>
            <person name="Shaposhnikov A.I."/>
            <person name="Willems A."/>
            <person name="Tikhonovich I.A."/>
        </authorList>
    </citation>
    <scope>NUCLEOTIDE SEQUENCE [LARGE SCALE GENOMIC DNA]</scope>
    <source>
        <strain evidence="2">V5/3M</strain>
    </source>
</reference>
<keyword evidence="1" id="KW-1133">Transmembrane helix</keyword>
<dbReference type="GO" id="GO:0005886">
    <property type="term" value="C:plasma membrane"/>
    <property type="evidence" value="ECO:0007669"/>
    <property type="project" value="InterPro"/>
</dbReference>
<evidence type="ECO:0000313" key="2">
    <source>
        <dbReference type="EMBL" id="ANY77430.1"/>
    </source>
</evidence>
<dbReference type="NCBIfam" id="TIGR02115">
    <property type="entry name" value="potass_kdpF"/>
    <property type="match status" value="1"/>
</dbReference>
<protein>
    <submittedName>
        <fullName evidence="2">Potassium-transporting ATPase subunit F</fullName>
    </submittedName>
</protein>
<gene>
    <name evidence="2" type="ORF">BB934_03670</name>
</gene>
<dbReference type="Pfam" id="PF09604">
    <property type="entry name" value="Potass_KdpF"/>
    <property type="match status" value="1"/>
</dbReference>
<dbReference type="RefSeq" id="WP_099508427.1">
    <property type="nucleotide sequence ID" value="NZ_CP016616.1"/>
</dbReference>
<proteinExistence type="predicted"/>
<dbReference type="EMBL" id="CP016616">
    <property type="protein sequence ID" value="ANY77430.1"/>
    <property type="molecule type" value="Genomic_DNA"/>
</dbReference>
<keyword evidence="1" id="KW-0472">Membrane</keyword>
<organism evidence="2">
    <name type="scientific">Microvirga ossetica</name>
    <dbReference type="NCBI Taxonomy" id="1882682"/>
    <lineage>
        <taxon>Bacteria</taxon>
        <taxon>Pseudomonadati</taxon>
        <taxon>Pseudomonadota</taxon>
        <taxon>Alphaproteobacteria</taxon>
        <taxon>Hyphomicrobiales</taxon>
        <taxon>Methylobacteriaceae</taxon>
        <taxon>Microvirga</taxon>
    </lineage>
</organism>
<sequence length="29" mass="3107">MSLDLILGGTVAFGLAAYLVLALVRPERF</sequence>
<feature type="transmembrane region" description="Helical" evidence="1">
    <location>
        <begin position="6"/>
        <end position="24"/>
    </location>
</feature>
<name>A0A1B2EBT4_9HYPH</name>
<dbReference type="KEGG" id="moc:BB934_03670"/>
<dbReference type="GO" id="GO:0008556">
    <property type="term" value="F:P-type potassium transmembrane transporter activity"/>
    <property type="evidence" value="ECO:0007669"/>
    <property type="project" value="InterPro"/>
</dbReference>
<accession>A0A1B2EBT4</accession>
<evidence type="ECO:0000256" key="1">
    <source>
        <dbReference type="SAM" id="Phobius"/>
    </source>
</evidence>
<dbReference type="AlphaFoldDB" id="A0A1B2EBT4"/>
<keyword evidence="1" id="KW-0812">Transmembrane</keyword>
<dbReference type="InterPro" id="IPR011726">
    <property type="entry name" value="KdpF"/>
</dbReference>